<dbReference type="Proteomes" id="UP000683000">
    <property type="component" value="Unassembled WGS sequence"/>
</dbReference>
<gene>
    <name evidence="1" type="ORF">JVT61DRAFT_9711</name>
</gene>
<dbReference type="OrthoDB" id="2687461at2759"/>
<organism evidence="1 2">
    <name type="scientific">Boletus reticuloceps</name>
    <dbReference type="NCBI Taxonomy" id="495285"/>
    <lineage>
        <taxon>Eukaryota</taxon>
        <taxon>Fungi</taxon>
        <taxon>Dikarya</taxon>
        <taxon>Basidiomycota</taxon>
        <taxon>Agaricomycotina</taxon>
        <taxon>Agaricomycetes</taxon>
        <taxon>Agaricomycetidae</taxon>
        <taxon>Boletales</taxon>
        <taxon>Boletineae</taxon>
        <taxon>Boletaceae</taxon>
        <taxon>Boletoideae</taxon>
        <taxon>Boletus</taxon>
    </lineage>
</organism>
<sequence>MDGSEDDRTLVFEAFLAAPLLPCNGLYQERKFCGNTDIPQNEDRLGLAIDTYIHHALLDSGKNVLLSDLQGTIILFPCKNHTDIKL</sequence>
<reference evidence="1" key="1">
    <citation type="submission" date="2021-03" db="EMBL/GenBank/DDBJ databases">
        <title>Evolutionary innovations through gain and loss of genes in the ectomycorrhizal Boletales.</title>
        <authorList>
            <person name="Wu G."/>
            <person name="Miyauchi S."/>
            <person name="Morin E."/>
            <person name="Yang Z.-L."/>
            <person name="Xu J."/>
            <person name="Martin F.M."/>
        </authorList>
    </citation>
    <scope>NUCLEOTIDE SEQUENCE</scope>
    <source>
        <strain evidence="1">BR01</strain>
    </source>
</reference>
<protein>
    <recommendedName>
        <fullName evidence="3">Alpha-type protein kinase domain-containing protein</fullName>
    </recommendedName>
</protein>
<comment type="caution">
    <text evidence="1">The sequence shown here is derived from an EMBL/GenBank/DDBJ whole genome shotgun (WGS) entry which is preliminary data.</text>
</comment>
<evidence type="ECO:0008006" key="3">
    <source>
        <dbReference type="Google" id="ProtNLM"/>
    </source>
</evidence>
<dbReference type="EMBL" id="JAGFBS010000036">
    <property type="protein sequence ID" value="KAG6371337.1"/>
    <property type="molecule type" value="Genomic_DNA"/>
</dbReference>
<evidence type="ECO:0000313" key="1">
    <source>
        <dbReference type="EMBL" id="KAG6371337.1"/>
    </source>
</evidence>
<proteinExistence type="predicted"/>
<name>A0A8I2YGI7_9AGAM</name>
<evidence type="ECO:0000313" key="2">
    <source>
        <dbReference type="Proteomes" id="UP000683000"/>
    </source>
</evidence>
<dbReference type="AlphaFoldDB" id="A0A8I2YGI7"/>
<keyword evidence="2" id="KW-1185">Reference proteome</keyword>
<accession>A0A8I2YGI7</accession>